<dbReference type="EMBL" id="JAZDWU010000007">
    <property type="protein sequence ID" value="KAK9996105.1"/>
    <property type="molecule type" value="Genomic_DNA"/>
</dbReference>
<dbReference type="PANTHER" id="PTHR10476">
    <property type="entry name" value="CHARGED MULTIVESICULAR BODY PROTEIN"/>
    <property type="match status" value="1"/>
</dbReference>
<protein>
    <submittedName>
        <fullName evidence="2">Uncharacterized protein</fullName>
    </submittedName>
</protein>
<proteinExistence type="predicted"/>
<keyword evidence="3" id="KW-1185">Reference proteome</keyword>
<gene>
    <name evidence="2" type="ORF">SO802_020791</name>
</gene>
<dbReference type="AlphaFoldDB" id="A0AAW2CI53"/>
<accession>A0AAW2CI53</accession>
<feature type="coiled-coil region" evidence="1">
    <location>
        <begin position="7"/>
        <end position="34"/>
    </location>
</feature>
<dbReference type="Gene3D" id="6.10.140.1230">
    <property type="match status" value="1"/>
</dbReference>
<organism evidence="2 3">
    <name type="scientific">Lithocarpus litseifolius</name>
    <dbReference type="NCBI Taxonomy" id="425828"/>
    <lineage>
        <taxon>Eukaryota</taxon>
        <taxon>Viridiplantae</taxon>
        <taxon>Streptophyta</taxon>
        <taxon>Embryophyta</taxon>
        <taxon>Tracheophyta</taxon>
        <taxon>Spermatophyta</taxon>
        <taxon>Magnoliopsida</taxon>
        <taxon>eudicotyledons</taxon>
        <taxon>Gunneridae</taxon>
        <taxon>Pentapetalae</taxon>
        <taxon>rosids</taxon>
        <taxon>fabids</taxon>
        <taxon>Fagales</taxon>
        <taxon>Fagaceae</taxon>
        <taxon>Lithocarpus</taxon>
    </lineage>
</organism>
<evidence type="ECO:0000313" key="3">
    <source>
        <dbReference type="Proteomes" id="UP001459277"/>
    </source>
</evidence>
<name>A0AAW2CI53_9ROSI</name>
<keyword evidence="1" id="KW-0175">Coiled coil</keyword>
<sequence>MELKFTSKSLQRQAKKCEEEEKSEKLKIKKAMEKGNINGARIYAENTIQKRTKQMNYLCLASRLDVVVARLETQAKMSTINKSMGNIVKSLEFSLAIGNLQKMSETMDSFKKQFVNVEVQAEFMESPMADSILWNQYPSTAKGAVASQRC</sequence>
<reference evidence="2 3" key="1">
    <citation type="submission" date="2024-01" db="EMBL/GenBank/DDBJ databases">
        <title>A telomere-to-telomere, gap-free genome of sweet tea (Lithocarpus litseifolius).</title>
        <authorList>
            <person name="Zhou J."/>
        </authorList>
    </citation>
    <scope>NUCLEOTIDE SEQUENCE [LARGE SCALE GENOMIC DNA]</scope>
    <source>
        <strain evidence="2">Zhou-2022a</strain>
        <tissue evidence="2">Leaf</tissue>
    </source>
</reference>
<dbReference type="InterPro" id="IPR005024">
    <property type="entry name" value="Snf7_fam"/>
</dbReference>
<evidence type="ECO:0000313" key="2">
    <source>
        <dbReference type="EMBL" id="KAK9996105.1"/>
    </source>
</evidence>
<dbReference type="Proteomes" id="UP001459277">
    <property type="component" value="Unassembled WGS sequence"/>
</dbReference>
<comment type="caution">
    <text evidence="2">The sequence shown here is derived from an EMBL/GenBank/DDBJ whole genome shotgun (WGS) entry which is preliminary data.</text>
</comment>
<dbReference type="GO" id="GO:0007034">
    <property type="term" value="P:vacuolar transport"/>
    <property type="evidence" value="ECO:0007669"/>
    <property type="project" value="InterPro"/>
</dbReference>
<evidence type="ECO:0000256" key="1">
    <source>
        <dbReference type="SAM" id="Coils"/>
    </source>
</evidence>